<evidence type="ECO:0000256" key="3">
    <source>
        <dbReference type="ARBA" id="ARBA00022833"/>
    </source>
</evidence>
<dbReference type="GO" id="GO:0016887">
    <property type="term" value="F:ATP hydrolysis activity"/>
    <property type="evidence" value="ECO:0007669"/>
    <property type="project" value="InterPro"/>
</dbReference>
<feature type="domain" description="ClpX-type ZB" evidence="6">
    <location>
        <begin position="134"/>
        <end position="187"/>
    </location>
</feature>
<keyword evidence="4" id="KW-0067">ATP-binding</keyword>
<dbReference type="CDD" id="cd19497">
    <property type="entry name" value="RecA-like_ClpX"/>
    <property type="match status" value="1"/>
</dbReference>
<dbReference type="InterPro" id="IPR027417">
    <property type="entry name" value="P-loop_NTPase"/>
</dbReference>
<dbReference type="PANTHER" id="PTHR48102">
    <property type="entry name" value="ATP-DEPENDENT CLP PROTEASE ATP-BINDING SUBUNIT CLPX-LIKE, MITOCHONDRIAL-RELATED"/>
    <property type="match status" value="1"/>
</dbReference>
<protein>
    <submittedName>
        <fullName evidence="7">CG4538-PA</fullName>
    </submittedName>
</protein>
<keyword evidence="2" id="KW-0547">Nucleotide-binding</keyword>
<dbReference type="GO" id="GO:0046983">
    <property type="term" value="F:protein dimerization activity"/>
    <property type="evidence" value="ECO:0007669"/>
    <property type="project" value="InterPro"/>
</dbReference>
<dbReference type="GO" id="GO:0005524">
    <property type="term" value="F:ATP binding"/>
    <property type="evidence" value="ECO:0007669"/>
    <property type="project" value="UniProtKB-KW"/>
</dbReference>
<dbReference type="PANTHER" id="PTHR48102:SF7">
    <property type="entry name" value="ATP-DEPENDENT CLP PROTEASE ATP-BINDING SUBUNIT CLPX-LIKE, MITOCHONDRIAL"/>
    <property type="match status" value="1"/>
</dbReference>
<dbReference type="InterPro" id="IPR059188">
    <property type="entry name" value="Znf_CLPX-like"/>
</dbReference>
<dbReference type="FunFam" id="3.40.50.300:FF:000378">
    <property type="entry name" value="ATP-dependent Clp protease ATP-binding subunit clpX-like, mitochondrial"/>
    <property type="match status" value="1"/>
</dbReference>
<feature type="compositionally biased region" description="Basic and acidic residues" evidence="5">
    <location>
        <begin position="674"/>
        <end position="689"/>
    </location>
</feature>
<dbReference type="AlphaFoldDB" id="Q8I1D6"/>
<sequence length="689" mass="73176">MSMVRRIILLAPRYKIWTKNSFAGSSHVQHTPKCIILSTGLEGRAIAVRQFHLATQHCTANGHMLLEPLVAIPAYIDITNGVTSMSDASSGTGTGTGAGTGAGTGTGTGPGIGGSGGAGKVPGAGASGNGANTTGGGAGGDKFLSCPKCGSACTQVETFVSSTRFVKCAKCNYFFVVLSDVETKQRIKEEPKNQRKPPPPPQKIMEYLDKHVVGQEFAKKVLAVAVYNHYKRIHHNLPQLQQPTTGSGSAGGGLDGIPRTDLLHITGIGHTLNSTPGSELPPKPAQMGLGGGLTGSGSGLGSGLHSSASSVGSARNEHRPGSEILDKQSNDVKLEKSNIIMLGPTGSGKTLIAQTIARCLDVPFAICDCTTLTQAGYVGEDIESVISKLLQDANYSVERAQTGIVFLDEVDKIGAVPGIHQLRDVGGEGVQQGMLKMLEGTVVNVPERNSPRKLRGETVQVDTTNILFVASGAYTGLDRLIARRLNEKYLGFGMPSTSGSGRRAAQSTASPMDNDQEERDKCLTKVQARDLVEFGMIPEFVGRFPVIVPFHSLNVNMLVRILTEPRNALVPQYKALLGLDEVDLSFTEDAVESIATLAMERHTGARGLRSIMLQETLLLDPMFIVPGSDIRGVHITAEYVRGNTKPVYIRNSDEDASVTGDGTTETTDSEPTNDNDKNFEDSEKVRLKQ</sequence>
<dbReference type="FunFam" id="1.10.8.60:FF:000002">
    <property type="entry name" value="ATP-dependent Clp protease ATP-binding subunit ClpX"/>
    <property type="match status" value="1"/>
</dbReference>
<feature type="region of interest" description="Disordered" evidence="5">
    <location>
        <begin position="496"/>
        <end position="518"/>
    </location>
</feature>
<evidence type="ECO:0000256" key="1">
    <source>
        <dbReference type="ARBA" id="ARBA00022723"/>
    </source>
</evidence>
<feature type="region of interest" description="Disordered" evidence="5">
    <location>
        <begin position="651"/>
        <end position="689"/>
    </location>
</feature>
<dbReference type="GO" id="GO:0005759">
    <property type="term" value="C:mitochondrial matrix"/>
    <property type="evidence" value="ECO:0007669"/>
    <property type="project" value="TreeGrafter"/>
</dbReference>
<evidence type="ECO:0000256" key="4">
    <source>
        <dbReference type="ARBA" id="ARBA00022840"/>
    </source>
</evidence>
<reference evidence="7" key="1">
    <citation type="journal article" date="2002" name="Genome Biol.">
        <title>Assessing the impact of comparative genomic sequence data on the functional annotation of the Drosophila genome.</title>
        <authorList>
            <person name="Bergman C.M."/>
            <person name="Pfeiffer B.D."/>
            <person name="Rincon-Limas D.E."/>
            <person name="Hoskins R.A."/>
            <person name="Gnirke A."/>
            <person name="Mungall C.J."/>
            <person name="Wang A.M."/>
            <person name="Kronmiller B."/>
            <person name="Pacleb J.M."/>
            <person name="Park S."/>
            <person name="Stapleton M."/>
            <person name="Wan K.H."/>
            <person name="George R.A."/>
            <person name="de Jong P.J."/>
            <person name="Botas J."/>
            <person name="Rubin G.M."/>
            <person name="Celniker S.E."/>
        </authorList>
    </citation>
    <scope>NUCLEOTIDE SEQUENCE</scope>
    <source>
        <strain evidence="7">Tucson 15010-1001.10</strain>
    </source>
</reference>
<dbReference type="NCBIfam" id="NF003745">
    <property type="entry name" value="PRK05342.1"/>
    <property type="match status" value="1"/>
</dbReference>
<dbReference type="Pfam" id="PF07724">
    <property type="entry name" value="AAA_2"/>
    <property type="match status" value="1"/>
</dbReference>
<dbReference type="OrthoDB" id="1721884at2759"/>
<feature type="region of interest" description="Disordered" evidence="5">
    <location>
        <begin position="87"/>
        <end position="120"/>
    </location>
</feature>
<gene>
    <name evidence="7" type="ORF">CG4538</name>
</gene>
<dbReference type="Pfam" id="PF10431">
    <property type="entry name" value="ClpB_D2-small"/>
    <property type="match status" value="1"/>
</dbReference>
<dbReference type="Gene3D" id="3.40.50.300">
    <property type="entry name" value="P-loop containing nucleotide triphosphate hydrolases"/>
    <property type="match status" value="1"/>
</dbReference>
<proteinExistence type="predicted"/>
<evidence type="ECO:0000256" key="5">
    <source>
        <dbReference type="SAM" id="MobiDB-lite"/>
    </source>
</evidence>
<dbReference type="SMART" id="SM00382">
    <property type="entry name" value="AAA"/>
    <property type="match status" value="1"/>
</dbReference>
<accession>Q8I1D6</accession>
<dbReference type="EMBL" id="AY190943">
    <property type="protein sequence ID" value="AAO01037.1"/>
    <property type="molecule type" value="Genomic_DNA"/>
</dbReference>
<feature type="compositionally biased region" description="Polar residues" evidence="5">
    <location>
        <begin position="496"/>
        <end position="513"/>
    </location>
</feature>
<feature type="compositionally biased region" description="Low complexity" evidence="5">
    <location>
        <begin position="303"/>
        <end position="313"/>
    </location>
</feature>
<evidence type="ECO:0000313" key="7">
    <source>
        <dbReference type="EMBL" id="AAO01037.1"/>
    </source>
</evidence>
<dbReference type="PROSITE" id="PS51902">
    <property type="entry name" value="CLPX_ZB"/>
    <property type="match status" value="1"/>
</dbReference>
<feature type="compositionally biased region" description="Gly residues" evidence="5">
    <location>
        <begin position="92"/>
        <end position="120"/>
    </location>
</feature>
<evidence type="ECO:0000256" key="2">
    <source>
        <dbReference type="ARBA" id="ARBA00022741"/>
    </source>
</evidence>
<feature type="compositionally biased region" description="Basic and acidic residues" evidence="5">
    <location>
        <begin position="315"/>
        <end position="328"/>
    </location>
</feature>
<evidence type="ECO:0000259" key="6">
    <source>
        <dbReference type="PROSITE" id="PS51902"/>
    </source>
</evidence>
<dbReference type="GO" id="GO:0051603">
    <property type="term" value="P:proteolysis involved in protein catabolic process"/>
    <property type="evidence" value="ECO:0007669"/>
    <property type="project" value="TreeGrafter"/>
</dbReference>
<keyword evidence="1" id="KW-0479">Metal-binding</keyword>
<feature type="region of interest" description="Disordered" evidence="5">
    <location>
        <begin position="270"/>
        <end position="328"/>
    </location>
</feature>
<dbReference type="SMART" id="SM01086">
    <property type="entry name" value="ClpB_D2-small"/>
    <property type="match status" value="1"/>
</dbReference>
<dbReference type="GO" id="GO:0008270">
    <property type="term" value="F:zinc ion binding"/>
    <property type="evidence" value="ECO:0007669"/>
    <property type="project" value="InterPro"/>
</dbReference>
<dbReference type="InterPro" id="IPR050052">
    <property type="entry name" value="ATP-dep_Clp_protease_ClpX"/>
</dbReference>
<dbReference type="InterPro" id="IPR059067">
    <property type="entry name" value="Znf_ribbon_CLPX-like"/>
</dbReference>
<dbReference type="InterPro" id="IPR019489">
    <property type="entry name" value="Clp_ATPase_C"/>
</dbReference>
<feature type="compositionally biased region" description="Gly residues" evidence="5">
    <location>
        <begin position="288"/>
        <end position="302"/>
    </location>
</feature>
<dbReference type="SUPFAM" id="SSF52540">
    <property type="entry name" value="P-loop containing nucleoside triphosphate hydrolases"/>
    <property type="match status" value="1"/>
</dbReference>
<dbReference type="InterPro" id="IPR003959">
    <property type="entry name" value="ATPase_AAA_core"/>
</dbReference>
<dbReference type="InterPro" id="IPR003593">
    <property type="entry name" value="AAA+_ATPase"/>
</dbReference>
<dbReference type="Gene3D" id="1.10.8.60">
    <property type="match status" value="1"/>
</dbReference>
<organism evidence="7">
    <name type="scientific">Drosophila virilis</name>
    <name type="common">Fruit fly</name>
    <dbReference type="NCBI Taxonomy" id="7244"/>
    <lineage>
        <taxon>Eukaryota</taxon>
        <taxon>Metazoa</taxon>
        <taxon>Ecdysozoa</taxon>
        <taxon>Arthropoda</taxon>
        <taxon>Hexapoda</taxon>
        <taxon>Insecta</taxon>
        <taxon>Pterygota</taxon>
        <taxon>Neoptera</taxon>
        <taxon>Endopterygota</taxon>
        <taxon>Diptera</taxon>
        <taxon>Brachycera</taxon>
        <taxon>Muscomorpha</taxon>
        <taxon>Ephydroidea</taxon>
        <taxon>Drosophilidae</taxon>
        <taxon>Drosophila</taxon>
    </lineage>
</organism>
<name>Q8I1D6_DROVI</name>
<keyword evidence="3" id="KW-0862">Zinc</keyword>
<dbReference type="Pfam" id="PF26040">
    <property type="entry name" value="Zn_ribbon_CLPX_N"/>
    <property type="match status" value="1"/>
</dbReference>